<dbReference type="InterPro" id="IPR022673">
    <property type="entry name" value="Hexokinase_C"/>
</dbReference>
<dbReference type="GO" id="GO:0006974">
    <property type="term" value="P:DNA damage response"/>
    <property type="evidence" value="ECO:0007669"/>
    <property type="project" value="EnsemblPlants"/>
</dbReference>
<evidence type="ECO:0000313" key="13">
    <source>
        <dbReference type="EMBL" id="KAI5417841.1"/>
    </source>
</evidence>
<keyword evidence="5 9" id="KW-0547">Nucleotide-binding</keyword>
<comment type="pathway">
    <text evidence="2">Carbohydrate metabolism; hexose metabolism.</text>
</comment>
<dbReference type="GO" id="GO:0005739">
    <property type="term" value="C:mitochondrion"/>
    <property type="evidence" value="ECO:0007669"/>
    <property type="project" value="EnsemblPlants"/>
</dbReference>
<keyword evidence="8 9" id="KW-0324">Glycolysis</keyword>
<dbReference type="PRINTS" id="PR00475">
    <property type="entry name" value="HEXOKINASE"/>
</dbReference>
<name>A0A9D4XFM3_PEA</name>
<dbReference type="OrthoDB" id="419537at2759"/>
<dbReference type="GO" id="GO:0010224">
    <property type="term" value="P:response to UV-B"/>
    <property type="evidence" value="ECO:0007669"/>
    <property type="project" value="EnsemblPlants"/>
</dbReference>
<dbReference type="GO" id="GO:0009409">
    <property type="term" value="P:response to cold"/>
    <property type="evidence" value="ECO:0007669"/>
    <property type="project" value="EnsemblPlants"/>
</dbReference>
<evidence type="ECO:0000256" key="8">
    <source>
        <dbReference type="ARBA" id="ARBA00023152"/>
    </source>
</evidence>
<dbReference type="Gene3D" id="3.30.420.40">
    <property type="match status" value="1"/>
</dbReference>
<dbReference type="Gramene" id="Psat04G0245500-T1">
    <property type="protein sequence ID" value="KAI5417841.1"/>
    <property type="gene ID" value="KIW84_042455"/>
</dbReference>
<dbReference type="EMBL" id="JAMSHJ010000004">
    <property type="protein sequence ID" value="KAI5417841.1"/>
    <property type="molecule type" value="Genomic_DNA"/>
</dbReference>
<keyword evidence="4 9" id="KW-0808">Transferase</keyword>
<keyword evidence="6 9" id="KW-0418">Kinase</keyword>
<dbReference type="AlphaFoldDB" id="A0A9D4XFM3"/>
<dbReference type="Gene3D" id="3.40.367.20">
    <property type="match status" value="1"/>
</dbReference>
<protein>
    <recommendedName>
        <fullName evidence="9">Phosphotransferase</fullName>
        <ecNumber evidence="9">2.7.1.-</ecNumber>
    </recommendedName>
</protein>
<sequence length="481" mass="52344">MRKEVVVIVSTTLVVVAVGALVRRWKRKKKQQLRKTRNIIQKFAKECATPVTKLWHVADDLVSSMEASLASSNETSSTLNMIISSVTSLPNGEEEGVFYGVNLQGTNLLILRARLGGKDMPVSGLHREEISVPNAVLATTSREIIDFVATEIAKFVSAHPCNEAGTAAKKKKLGFTLSHPVDNAMPFTNHPVGEELVKDINQALKNHGMKMQVFALVDDAVGGLAGGRYYNRDNVAAITLGMSTKAAFAKPAQESELAQSPNSDELIISMEWGNFRSSHLPLTPFDTSLDAESSNPGNGIYEKLISGMYLGDIARRVLLEIAQETALFGSKVPPKLMTPYLLRSPDMAAMHQDTSEDREVVAEKLNEVFGITRSTKMAREVVAEVCDIVSERGARLAGAGILSIIKKLGRIENRKSAVTVEGGLYEHYRIFRNYLHSSVWEMLGDDLSDNVIIEHSHGGSGTGALFLAAAATRTHTQLGDS</sequence>
<feature type="domain" description="Hexokinase C-terminal" evidence="12">
    <location>
        <begin position="237"/>
        <end position="469"/>
    </location>
</feature>
<dbReference type="GO" id="GO:0009651">
    <property type="term" value="P:response to salt stress"/>
    <property type="evidence" value="ECO:0007669"/>
    <property type="project" value="EnsemblPlants"/>
</dbReference>
<evidence type="ECO:0000256" key="10">
    <source>
        <dbReference type="SAM" id="Phobius"/>
    </source>
</evidence>
<comment type="similarity">
    <text evidence="3 9">Belongs to the hexokinase family.</text>
</comment>
<evidence type="ECO:0000256" key="7">
    <source>
        <dbReference type="ARBA" id="ARBA00022840"/>
    </source>
</evidence>
<proteinExistence type="inferred from homology"/>
<evidence type="ECO:0000256" key="3">
    <source>
        <dbReference type="ARBA" id="ARBA00009225"/>
    </source>
</evidence>
<reference evidence="13 14" key="1">
    <citation type="journal article" date="2022" name="Nat. Genet.">
        <title>Improved pea reference genome and pan-genome highlight genomic features and evolutionary characteristics.</title>
        <authorList>
            <person name="Yang T."/>
            <person name="Liu R."/>
            <person name="Luo Y."/>
            <person name="Hu S."/>
            <person name="Wang D."/>
            <person name="Wang C."/>
            <person name="Pandey M.K."/>
            <person name="Ge S."/>
            <person name="Xu Q."/>
            <person name="Li N."/>
            <person name="Li G."/>
            <person name="Huang Y."/>
            <person name="Saxena R.K."/>
            <person name="Ji Y."/>
            <person name="Li M."/>
            <person name="Yan X."/>
            <person name="He Y."/>
            <person name="Liu Y."/>
            <person name="Wang X."/>
            <person name="Xiang C."/>
            <person name="Varshney R.K."/>
            <person name="Ding H."/>
            <person name="Gao S."/>
            <person name="Zong X."/>
        </authorList>
    </citation>
    <scope>NUCLEOTIDE SEQUENCE [LARGE SCALE GENOMIC DNA]</scope>
    <source>
        <strain evidence="13 14">cv. Zhongwan 6</strain>
    </source>
</reference>
<dbReference type="GO" id="GO:0004396">
    <property type="term" value="F:hexokinase activity"/>
    <property type="evidence" value="ECO:0007669"/>
    <property type="project" value="UniProtKB-UniRule"/>
</dbReference>
<dbReference type="GO" id="GO:0001678">
    <property type="term" value="P:intracellular glucose homeostasis"/>
    <property type="evidence" value="ECO:0007669"/>
    <property type="project" value="InterPro"/>
</dbReference>
<dbReference type="Pfam" id="PF03727">
    <property type="entry name" value="Hexokinase_2"/>
    <property type="match status" value="1"/>
</dbReference>
<dbReference type="Pfam" id="PF00349">
    <property type="entry name" value="Hexokinase_1"/>
    <property type="match status" value="1"/>
</dbReference>
<evidence type="ECO:0000256" key="4">
    <source>
        <dbReference type="ARBA" id="ARBA00022679"/>
    </source>
</evidence>
<dbReference type="InterPro" id="IPR043129">
    <property type="entry name" value="ATPase_NBD"/>
</dbReference>
<organism evidence="13 14">
    <name type="scientific">Pisum sativum</name>
    <name type="common">Garden pea</name>
    <name type="synonym">Lathyrus oleraceus</name>
    <dbReference type="NCBI Taxonomy" id="3888"/>
    <lineage>
        <taxon>Eukaryota</taxon>
        <taxon>Viridiplantae</taxon>
        <taxon>Streptophyta</taxon>
        <taxon>Embryophyta</taxon>
        <taxon>Tracheophyta</taxon>
        <taxon>Spermatophyta</taxon>
        <taxon>Magnoliopsida</taxon>
        <taxon>eudicotyledons</taxon>
        <taxon>Gunneridae</taxon>
        <taxon>Pentapetalae</taxon>
        <taxon>rosids</taxon>
        <taxon>fabids</taxon>
        <taxon>Fabales</taxon>
        <taxon>Fabaceae</taxon>
        <taxon>Papilionoideae</taxon>
        <taxon>50 kb inversion clade</taxon>
        <taxon>NPAAA clade</taxon>
        <taxon>Hologalegina</taxon>
        <taxon>IRL clade</taxon>
        <taxon>Fabeae</taxon>
        <taxon>Lathyrus</taxon>
    </lineage>
</organism>
<dbReference type="GO" id="GO:0009414">
    <property type="term" value="P:response to water deprivation"/>
    <property type="evidence" value="ECO:0007669"/>
    <property type="project" value="EnsemblPlants"/>
</dbReference>
<dbReference type="Proteomes" id="UP001058974">
    <property type="component" value="Chromosome 4"/>
</dbReference>
<feature type="transmembrane region" description="Helical" evidence="10">
    <location>
        <begin position="6"/>
        <end position="25"/>
    </location>
</feature>
<comment type="caution">
    <text evidence="13">The sequence shown here is derived from an EMBL/GenBank/DDBJ whole genome shotgun (WGS) entry which is preliminary data.</text>
</comment>
<dbReference type="PANTHER" id="PTHR19443">
    <property type="entry name" value="HEXOKINASE"/>
    <property type="match status" value="1"/>
</dbReference>
<dbReference type="GO" id="GO:0005536">
    <property type="term" value="F:D-glucose binding"/>
    <property type="evidence" value="ECO:0007669"/>
    <property type="project" value="InterPro"/>
</dbReference>
<dbReference type="GO" id="GO:0006979">
    <property type="term" value="P:response to oxidative stress"/>
    <property type="evidence" value="ECO:0007669"/>
    <property type="project" value="EnsemblPlants"/>
</dbReference>
<evidence type="ECO:0000256" key="1">
    <source>
        <dbReference type="ARBA" id="ARBA00004921"/>
    </source>
</evidence>
<dbReference type="InterPro" id="IPR001312">
    <property type="entry name" value="Hexokinase"/>
</dbReference>
<comment type="pathway">
    <text evidence="1">Carbohydrate degradation.</text>
</comment>
<evidence type="ECO:0000256" key="2">
    <source>
        <dbReference type="ARBA" id="ARBA00005028"/>
    </source>
</evidence>
<feature type="domain" description="Hexokinase N-terminal" evidence="11">
    <location>
        <begin position="40"/>
        <end position="229"/>
    </location>
</feature>
<keyword evidence="14" id="KW-1185">Reference proteome</keyword>
<keyword evidence="10" id="KW-0472">Membrane</keyword>
<accession>A0A9D4XFM3</accession>
<evidence type="ECO:0000259" key="12">
    <source>
        <dbReference type="Pfam" id="PF03727"/>
    </source>
</evidence>
<dbReference type="SUPFAM" id="SSF53067">
    <property type="entry name" value="Actin-like ATPase domain"/>
    <property type="match status" value="2"/>
</dbReference>
<dbReference type="PANTHER" id="PTHR19443:SF18">
    <property type="entry name" value="HEXOKINASE-LIKE 2 PROTEIN-RELATED"/>
    <property type="match status" value="1"/>
</dbReference>
<evidence type="ECO:0000256" key="5">
    <source>
        <dbReference type="ARBA" id="ARBA00022741"/>
    </source>
</evidence>
<dbReference type="GO" id="GO:0005524">
    <property type="term" value="F:ATP binding"/>
    <property type="evidence" value="ECO:0007669"/>
    <property type="project" value="UniProtKB-UniRule"/>
</dbReference>
<dbReference type="EC" id="2.7.1.-" evidence="9"/>
<dbReference type="PROSITE" id="PS51748">
    <property type="entry name" value="HEXOKINASE_2"/>
    <property type="match status" value="1"/>
</dbReference>
<keyword evidence="10" id="KW-1133">Transmembrane helix</keyword>
<evidence type="ECO:0000256" key="9">
    <source>
        <dbReference type="RuleBase" id="RU362007"/>
    </source>
</evidence>
<keyword evidence="7 9" id="KW-0067">ATP-binding</keyword>
<dbReference type="GO" id="GO:0006096">
    <property type="term" value="P:glycolytic process"/>
    <property type="evidence" value="ECO:0007669"/>
    <property type="project" value="UniProtKB-KW"/>
</dbReference>
<evidence type="ECO:0000259" key="11">
    <source>
        <dbReference type="Pfam" id="PF00349"/>
    </source>
</evidence>
<dbReference type="GO" id="GO:0009408">
    <property type="term" value="P:response to heat"/>
    <property type="evidence" value="ECO:0007669"/>
    <property type="project" value="EnsemblPlants"/>
</dbReference>
<evidence type="ECO:0000256" key="6">
    <source>
        <dbReference type="ARBA" id="ARBA00022777"/>
    </source>
</evidence>
<gene>
    <name evidence="13" type="ORF">KIW84_042455</name>
</gene>
<keyword evidence="10" id="KW-0812">Transmembrane</keyword>
<evidence type="ECO:0000313" key="14">
    <source>
        <dbReference type="Proteomes" id="UP001058974"/>
    </source>
</evidence>
<dbReference type="GO" id="GO:0005829">
    <property type="term" value="C:cytosol"/>
    <property type="evidence" value="ECO:0007669"/>
    <property type="project" value="TreeGrafter"/>
</dbReference>
<dbReference type="InterPro" id="IPR022672">
    <property type="entry name" value="Hexokinase_N"/>
</dbReference>